<dbReference type="InterPro" id="IPR051468">
    <property type="entry name" value="Fungal_SecMetab_SDRs"/>
</dbReference>
<dbReference type="PANTHER" id="PTHR43544:SF7">
    <property type="entry name" value="NADB-LER2"/>
    <property type="match status" value="1"/>
</dbReference>
<comment type="similarity">
    <text evidence="1">Belongs to the short-chain dehydrogenases/reductases (SDR) family.</text>
</comment>
<dbReference type="Gene3D" id="3.40.50.720">
    <property type="entry name" value="NAD(P)-binding Rossmann-like Domain"/>
    <property type="match status" value="1"/>
</dbReference>
<dbReference type="SUPFAM" id="SSF51735">
    <property type="entry name" value="NAD(P)-binding Rossmann-fold domains"/>
    <property type="match status" value="1"/>
</dbReference>
<evidence type="ECO:0000256" key="3">
    <source>
        <dbReference type="ARBA" id="ARBA00023002"/>
    </source>
</evidence>
<protein>
    <submittedName>
        <fullName evidence="4">Norsolorinic acid ketoreductase nor1</fullName>
    </submittedName>
</protein>
<accession>A0ABR0SBV6</accession>
<dbReference type="InterPro" id="IPR002347">
    <property type="entry name" value="SDR_fam"/>
</dbReference>
<dbReference type="Proteomes" id="UP001338125">
    <property type="component" value="Unassembled WGS sequence"/>
</dbReference>
<dbReference type="PRINTS" id="PR00081">
    <property type="entry name" value="GDHRDH"/>
</dbReference>
<gene>
    <name evidence="4" type="ORF">PT974_10841</name>
</gene>
<keyword evidence="2" id="KW-0521">NADP</keyword>
<dbReference type="PANTHER" id="PTHR43544">
    <property type="entry name" value="SHORT-CHAIN DEHYDROGENASE/REDUCTASE"/>
    <property type="match status" value="1"/>
</dbReference>
<dbReference type="InterPro" id="IPR036291">
    <property type="entry name" value="NAD(P)-bd_dom_sf"/>
</dbReference>
<keyword evidence="5" id="KW-1185">Reference proteome</keyword>
<sequence length="248" mass="26406">MATDKTTVLITGANRGIGRGLLETYLVRPSHTVIAAVRDPGVTGAALQSLPRAESTTFLVVKIDSTDHASPSAALSELQSKHKVRHLDLVIANAAISKVYPTAREAALEDLREHFEVNTLGPLALFQATIPLLEKTPGSKFVGISSSAASISGINHASEPESAYGLSKAGLNYLVRKMAFENEGVIIFSIHPGWVQTDMGHNAALKLGIDKPDITTEESVAGVIKVIDSATKETSGTFKVYDGDDFPW</sequence>
<name>A0ABR0SBV6_9HYPO</name>
<dbReference type="Pfam" id="PF00106">
    <property type="entry name" value="adh_short"/>
    <property type="match status" value="1"/>
</dbReference>
<dbReference type="CDD" id="cd05325">
    <property type="entry name" value="carb_red_sniffer_like_SDR_c"/>
    <property type="match status" value="1"/>
</dbReference>
<dbReference type="EMBL" id="JAVFKD010000015">
    <property type="protein sequence ID" value="KAK5989326.1"/>
    <property type="molecule type" value="Genomic_DNA"/>
</dbReference>
<evidence type="ECO:0000256" key="1">
    <source>
        <dbReference type="ARBA" id="ARBA00006484"/>
    </source>
</evidence>
<evidence type="ECO:0000313" key="4">
    <source>
        <dbReference type="EMBL" id="KAK5989326.1"/>
    </source>
</evidence>
<evidence type="ECO:0000313" key="5">
    <source>
        <dbReference type="Proteomes" id="UP001338125"/>
    </source>
</evidence>
<evidence type="ECO:0000256" key="2">
    <source>
        <dbReference type="ARBA" id="ARBA00022857"/>
    </source>
</evidence>
<comment type="caution">
    <text evidence="4">The sequence shown here is derived from an EMBL/GenBank/DDBJ whole genome shotgun (WGS) entry which is preliminary data.</text>
</comment>
<organism evidence="4 5">
    <name type="scientific">Cladobotryum mycophilum</name>
    <dbReference type="NCBI Taxonomy" id="491253"/>
    <lineage>
        <taxon>Eukaryota</taxon>
        <taxon>Fungi</taxon>
        <taxon>Dikarya</taxon>
        <taxon>Ascomycota</taxon>
        <taxon>Pezizomycotina</taxon>
        <taxon>Sordariomycetes</taxon>
        <taxon>Hypocreomycetidae</taxon>
        <taxon>Hypocreales</taxon>
        <taxon>Hypocreaceae</taxon>
        <taxon>Cladobotryum</taxon>
    </lineage>
</organism>
<reference evidence="4 5" key="1">
    <citation type="submission" date="2024-01" db="EMBL/GenBank/DDBJ databases">
        <title>Complete genome of Cladobotryum mycophilum ATHUM6906.</title>
        <authorList>
            <person name="Christinaki A.C."/>
            <person name="Myridakis A.I."/>
            <person name="Kouvelis V.N."/>
        </authorList>
    </citation>
    <scope>NUCLEOTIDE SEQUENCE [LARGE SCALE GENOMIC DNA]</scope>
    <source>
        <strain evidence="4 5">ATHUM6906</strain>
    </source>
</reference>
<proteinExistence type="inferred from homology"/>
<keyword evidence="3" id="KW-0560">Oxidoreductase</keyword>